<dbReference type="InterPro" id="IPR015424">
    <property type="entry name" value="PyrdxlP-dep_Trfase"/>
</dbReference>
<dbReference type="InterPro" id="IPR015421">
    <property type="entry name" value="PyrdxlP-dep_Trfase_major"/>
</dbReference>
<dbReference type="GO" id="GO:0008483">
    <property type="term" value="F:transaminase activity"/>
    <property type="evidence" value="ECO:0007669"/>
    <property type="project" value="UniProtKB-KW"/>
</dbReference>
<evidence type="ECO:0000313" key="7">
    <source>
        <dbReference type="Proteomes" id="UP001209229"/>
    </source>
</evidence>
<dbReference type="InterPro" id="IPR050103">
    <property type="entry name" value="Class-III_PLP-dep_AT"/>
</dbReference>
<evidence type="ECO:0000313" key="6">
    <source>
        <dbReference type="EMBL" id="MCW3786124.1"/>
    </source>
</evidence>
<dbReference type="PROSITE" id="PS00600">
    <property type="entry name" value="AA_TRANSFER_CLASS_3"/>
    <property type="match status" value="1"/>
</dbReference>
<reference evidence="6" key="1">
    <citation type="submission" date="2022-10" db="EMBL/GenBank/DDBJ databases">
        <authorList>
            <person name="Yu W.X."/>
        </authorList>
    </citation>
    <scope>NUCLEOTIDE SEQUENCE</scope>
    <source>
        <strain evidence="6">AAT</strain>
    </source>
</reference>
<dbReference type="RefSeq" id="WP_301189694.1">
    <property type="nucleotide sequence ID" value="NZ_JAPDPJ010000010.1"/>
</dbReference>
<comment type="similarity">
    <text evidence="5">Belongs to the class-III pyridoxal-phosphate-dependent aminotransferase family.</text>
</comment>
<dbReference type="AlphaFoldDB" id="A0AAE3M2Y3"/>
<dbReference type="Proteomes" id="UP001209229">
    <property type="component" value="Unassembled WGS sequence"/>
</dbReference>
<comment type="cofactor">
    <cofactor evidence="1">
        <name>pyridoxal 5'-phosphate</name>
        <dbReference type="ChEBI" id="CHEBI:597326"/>
    </cofactor>
</comment>
<proteinExistence type="inferred from homology"/>
<dbReference type="FunFam" id="3.40.640.10:FF:000100">
    <property type="entry name" value="Putative acetylornithine aminotransferase"/>
    <property type="match status" value="1"/>
</dbReference>
<sequence length="373" mass="40919">MKLFDVYPLFDIEPVKAEGCYIWDKEGNKYLDLYGGHAVISIGHSHPHYIKRISDQLNNIGFYSNSVQNQMQKELAQKLGEMSGLEDYDLFLCNSGAEANENALKLASFTTGKTRVISFKKGFHGRTSAAVAITDNPKIVAPINSKHESSILELNNLDAVETELKKDDVCAVIIEGIQGIGGIIVPDASFLEGLGELCKKYKAILILDEIQSGYGRSGKFFAFQYSNVKPDIVTTAKGMGNGFPIGGVLISNEFKPWFGMLGTTFGGNYLACAAALAVLEVMEKESLVENSRVVGNNIIKKLNQNIKNCEIRGLGLMIGIEFDTPIADLRKKLLFEDKIFTGVSGANTIRILPPLSLNVEQSDFFIQKLSESL</sequence>
<dbReference type="InterPro" id="IPR005814">
    <property type="entry name" value="Aminotrans_3"/>
</dbReference>
<keyword evidence="4 5" id="KW-0663">Pyridoxal phosphate</keyword>
<comment type="caution">
    <text evidence="6">The sequence shown here is derived from an EMBL/GenBank/DDBJ whole genome shotgun (WGS) entry which is preliminary data.</text>
</comment>
<dbReference type="Pfam" id="PF00202">
    <property type="entry name" value="Aminotran_3"/>
    <property type="match status" value="1"/>
</dbReference>
<dbReference type="GO" id="GO:0030170">
    <property type="term" value="F:pyridoxal phosphate binding"/>
    <property type="evidence" value="ECO:0007669"/>
    <property type="project" value="InterPro"/>
</dbReference>
<dbReference type="SUPFAM" id="SSF53383">
    <property type="entry name" value="PLP-dependent transferases"/>
    <property type="match status" value="1"/>
</dbReference>
<evidence type="ECO:0000256" key="4">
    <source>
        <dbReference type="ARBA" id="ARBA00022898"/>
    </source>
</evidence>
<evidence type="ECO:0000256" key="5">
    <source>
        <dbReference type="RuleBase" id="RU003560"/>
    </source>
</evidence>
<dbReference type="Gene3D" id="3.90.1150.10">
    <property type="entry name" value="Aspartate Aminotransferase, domain 1"/>
    <property type="match status" value="1"/>
</dbReference>
<evidence type="ECO:0000256" key="1">
    <source>
        <dbReference type="ARBA" id="ARBA00001933"/>
    </source>
</evidence>
<organism evidence="6 7">
    <name type="scientific">Plebeiibacterium sediminum</name>
    <dbReference type="NCBI Taxonomy" id="2992112"/>
    <lineage>
        <taxon>Bacteria</taxon>
        <taxon>Pseudomonadati</taxon>
        <taxon>Bacteroidota</taxon>
        <taxon>Bacteroidia</taxon>
        <taxon>Marinilabiliales</taxon>
        <taxon>Marinilabiliaceae</taxon>
        <taxon>Plebeiibacterium</taxon>
    </lineage>
</organism>
<evidence type="ECO:0000256" key="3">
    <source>
        <dbReference type="ARBA" id="ARBA00022679"/>
    </source>
</evidence>
<evidence type="ECO:0000256" key="2">
    <source>
        <dbReference type="ARBA" id="ARBA00022576"/>
    </source>
</evidence>
<dbReference type="Gene3D" id="3.40.640.10">
    <property type="entry name" value="Type I PLP-dependent aspartate aminotransferase-like (Major domain)"/>
    <property type="match status" value="1"/>
</dbReference>
<keyword evidence="3" id="KW-0808">Transferase</keyword>
<dbReference type="PANTHER" id="PTHR11986">
    <property type="entry name" value="AMINOTRANSFERASE CLASS III"/>
    <property type="match status" value="1"/>
</dbReference>
<protein>
    <submittedName>
        <fullName evidence="6">Aminotransferase class III-fold pyridoxal phosphate-dependent enzyme</fullName>
    </submittedName>
</protein>
<dbReference type="PIRSF" id="PIRSF000521">
    <property type="entry name" value="Transaminase_4ab_Lys_Orn"/>
    <property type="match status" value="1"/>
</dbReference>
<dbReference type="CDD" id="cd00610">
    <property type="entry name" value="OAT_like"/>
    <property type="match status" value="1"/>
</dbReference>
<dbReference type="InterPro" id="IPR015422">
    <property type="entry name" value="PyrdxlP-dep_Trfase_small"/>
</dbReference>
<dbReference type="EMBL" id="JAPDPJ010000010">
    <property type="protein sequence ID" value="MCW3786124.1"/>
    <property type="molecule type" value="Genomic_DNA"/>
</dbReference>
<keyword evidence="2 6" id="KW-0032">Aminotransferase</keyword>
<accession>A0AAE3M2Y3</accession>
<name>A0AAE3M2Y3_9BACT</name>
<dbReference type="InterPro" id="IPR049704">
    <property type="entry name" value="Aminotrans_3_PPA_site"/>
</dbReference>
<keyword evidence="7" id="KW-1185">Reference proteome</keyword>
<gene>
    <name evidence="6" type="ORF">OM075_06565</name>
</gene>
<dbReference type="PANTHER" id="PTHR11986:SF79">
    <property type="entry name" value="ACETYLORNITHINE AMINOTRANSFERASE, MITOCHONDRIAL"/>
    <property type="match status" value="1"/>
</dbReference>
<dbReference type="GO" id="GO:0042802">
    <property type="term" value="F:identical protein binding"/>
    <property type="evidence" value="ECO:0007669"/>
    <property type="project" value="TreeGrafter"/>
</dbReference>